<protein>
    <submittedName>
        <fullName evidence="1">Uncharacterized protein</fullName>
    </submittedName>
</protein>
<evidence type="ECO:0000313" key="1">
    <source>
        <dbReference type="EMBL" id="KAL0398893.1"/>
    </source>
</evidence>
<accession>A0AAW2T287</accession>
<reference evidence="1" key="1">
    <citation type="submission" date="2020-06" db="EMBL/GenBank/DDBJ databases">
        <authorList>
            <person name="Li T."/>
            <person name="Hu X."/>
            <person name="Zhang T."/>
            <person name="Song X."/>
            <person name="Zhang H."/>
            <person name="Dai N."/>
            <person name="Sheng W."/>
            <person name="Hou X."/>
            <person name="Wei L."/>
        </authorList>
    </citation>
    <scope>NUCLEOTIDE SEQUENCE</scope>
    <source>
        <strain evidence="1">G02</strain>
        <tissue evidence="1">Leaf</tissue>
    </source>
</reference>
<sequence length="58" mass="6206">MSSLEQLVGIRIPGSVRVQRLAPAGEASGPVEELLADRALEIPWAFRLVVAGRALELP</sequence>
<dbReference type="EMBL" id="JACGWJ010000009">
    <property type="protein sequence ID" value="KAL0398893.1"/>
    <property type="molecule type" value="Genomic_DNA"/>
</dbReference>
<dbReference type="AlphaFoldDB" id="A0AAW2T287"/>
<reference evidence="1" key="2">
    <citation type="journal article" date="2024" name="Plant">
        <title>Genomic evolution and insights into agronomic trait innovations of Sesamum species.</title>
        <authorList>
            <person name="Miao H."/>
            <person name="Wang L."/>
            <person name="Qu L."/>
            <person name="Liu H."/>
            <person name="Sun Y."/>
            <person name="Le M."/>
            <person name="Wang Q."/>
            <person name="Wei S."/>
            <person name="Zheng Y."/>
            <person name="Lin W."/>
            <person name="Duan Y."/>
            <person name="Cao H."/>
            <person name="Xiong S."/>
            <person name="Wang X."/>
            <person name="Wei L."/>
            <person name="Li C."/>
            <person name="Ma Q."/>
            <person name="Ju M."/>
            <person name="Zhao R."/>
            <person name="Li G."/>
            <person name="Mu C."/>
            <person name="Tian Q."/>
            <person name="Mei H."/>
            <person name="Zhang T."/>
            <person name="Gao T."/>
            <person name="Zhang H."/>
        </authorList>
    </citation>
    <scope>NUCLEOTIDE SEQUENCE</scope>
    <source>
        <strain evidence="1">G02</strain>
    </source>
</reference>
<comment type="caution">
    <text evidence="1">The sequence shown here is derived from an EMBL/GenBank/DDBJ whole genome shotgun (WGS) entry which is preliminary data.</text>
</comment>
<name>A0AAW2T287_SESRA</name>
<proteinExistence type="predicted"/>
<organism evidence="1">
    <name type="scientific">Sesamum radiatum</name>
    <name type="common">Black benniseed</name>
    <dbReference type="NCBI Taxonomy" id="300843"/>
    <lineage>
        <taxon>Eukaryota</taxon>
        <taxon>Viridiplantae</taxon>
        <taxon>Streptophyta</taxon>
        <taxon>Embryophyta</taxon>
        <taxon>Tracheophyta</taxon>
        <taxon>Spermatophyta</taxon>
        <taxon>Magnoliopsida</taxon>
        <taxon>eudicotyledons</taxon>
        <taxon>Gunneridae</taxon>
        <taxon>Pentapetalae</taxon>
        <taxon>asterids</taxon>
        <taxon>lamiids</taxon>
        <taxon>Lamiales</taxon>
        <taxon>Pedaliaceae</taxon>
        <taxon>Sesamum</taxon>
    </lineage>
</organism>
<gene>
    <name evidence="1" type="ORF">Sradi_2232600</name>
</gene>